<dbReference type="CDD" id="cd04458">
    <property type="entry name" value="CSP_CDS"/>
    <property type="match status" value="2"/>
</dbReference>
<accession>A0ABR6HBC4</accession>
<dbReference type="InterPro" id="IPR011129">
    <property type="entry name" value="CSD"/>
</dbReference>
<dbReference type="PROSITE" id="PS51857">
    <property type="entry name" value="CSD_2"/>
    <property type="match status" value="2"/>
</dbReference>
<comment type="subcellular location">
    <subcellularLocation>
        <location evidence="1">Cytoplasm</location>
    </subcellularLocation>
</comment>
<evidence type="ECO:0000256" key="1">
    <source>
        <dbReference type="RuleBase" id="RU000408"/>
    </source>
</evidence>
<dbReference type="Pfam" id="PF00313">
    <property type="entry name" value="CSD"/>
    <property type="match status" value="2"/>
</dbReference>
<dbReference type="InterPro" id="IPR050181">
    <property type="entry name" value="Cold_shock_domain"/>
</dbReference>
<dbReference type="PROSITE" id="PS00352">
    <property type="entry name" value="CSD_1"/>
    <property type="match status" value="1"/>
</dbReference>
<dbReference type="InterPro" id="IPR012340">
    <property type="entry name" value="NA-bd_OB-fold"/>
</dbReference>
<feature type="region of interest" description="Disordered" evidence="2">
    <location>
        <begin position="107"/>
        <end position="130"/>
    </location>
</feature>
<evidence type="ECO:0000259" key="3">
    <source>
        <dbReference type="PROSITE" id="PS51857"/>
    </source>
</evidence>
<dbReference type="InterPro" id="IPR019844">
    <property type="entry name" value="CSD_CS"/>
</dbReference>
<dbReference type="EMBL" id="JACICB010000015">
    <property type="protein sequence ID" value="MBB3707802.1"/>
    <property type="molecule type" value="Genomic_DNA"/>
</dbReference>
<dbReference type="InterPro" id="IPR002059">
    <property type="entry name" value="CSP_DNA-bd"/>
</dbReference>
<dbReference type="PRINTS" id="PR00050">
    <property type="entry name" value="COLDSHOCK"/>
</dbReference>
<keyword evidence="5" id="KW-1185">Reference proteome</keyword>
<dbReference type="SUPFAM" id="SSF50249">
    <property type="entry name" value="Nucleic acid-binding proteins"/>
    <property type="match status" value="2"/>
</dbReference>
<evidence type="ECO:0000313" key="4">
    <source>
        <dbReference type="EMBL" id="MBB3707802.1"/>
    </source>
</evidence>
<dbReference type="SMART" id="SM00357">
    <property type="entry name" value="CSP"/>
    <property type="match status" value="2"/>
</dbReference>
<gene>
    <name evidence="4" type="ORF">FHS67_004135</name>
</gene>
<comment type="caution">
    <text evidence="4">The sequence shown here is derived from an EMBL/GenBank/DDBJ whole genome shotgun (WGS) entry which is preliminary data.</text>
</comment>
<evidence type="ECO:0000313" key="5">
    <source>
        <dbReference type="Proteomes" id="UP000577697"/>
    </source>
</evidence>
<protein>
    <submittedName>
        <fullName evidence="4">CspA family cold shock protein</fullName>
    </submittedName>
</protein>
<dbReference type="RefSeq" id="WP_157097089.1">
    <property type="nucleotide sequence ID" value="NZ_CP015005.1"/>
</dbReference>
<organism evidence="4 5">
    <name type="scientific">Aminobacter aminovorans</name>
    <name type="common">Chelatobacter heintzii</name>
    <dbReference type="NCBI Taxonomy" id="83263"/>
    <lineage>
        <taxon>Bacteria</taxon>
        <taxon>Pseudomonadati</taxon>
        <taxon>Pseudomonadota</taxon>
        <taxon>Alphaproteobacteria</taxon>
        <taxon>Hyphomicrobiales</taxon>
        <taxon>Phyllobacteriaceae</taxon>
        <taxon>Aminobacter</taxon>
    </lineage>
</organism>
<proteinExistence type="predicted"/>
<feature type="domain" description="CSD" evidence="3">
    <location>
        <begin position="134"/>
        <end position="199"/>
    </location>
</feature>
<feature type="region of interest" description="Disordered" evidence="2">
    <location>
        <begin position="1"/>
        <end position="28"/>
    </location>
</feature>
<sequence>MGKYRDHREPRRRSSSYQTDDHGPEPSYFQRPIVTASPSVEAEVLWFNAQKGFGFIKLTDGSDAYLHIRTLEAAGHHNVSEGMRLEVRIEAGPRGPQVAQVLTVTGGAERPPSTGLPTRPDLMGAAGPDAGEQESAGIVKWYNGDKGFGFISLESGGKDVFVHASAFPRSGLTKLEEGQKVIVRYAQGQKGLEARAIHPG</sequence>
<reference evidence="4 5" key="1">
    <citation type="submission" date="2020-08" db="EMBL/GenBank/DDBJ databases">
        <title>Genomic Encyclopedia of Type Strains, Phase IV (KMG-IV): sequencing the most valuable type-strain genomes for metagenomic binning, comparative biology and taxonomic classification.</title>
        <authorList>
            <person name="Goeker M."/>
        </authorList>
    </citation>
    <scope>NUCLEOTIDE SEQUENCE [LARGE SCALE GENOMIC DNA]</scope>
    <source>
        <strain evidence="4 5">DSM 10368</strain>
    </source>
</reference>
<dbReference type="Gene3D" id="2.40.50.140">
    <property type="entry name" value="Nucleic acid-binding proteins"/>
    <property type="match status" value="2"/>
</dbReference>
<evidence type="ECO:0000256" key="2">
    <source>
        <dbReference type="SAM" id="MobiDB-lite"/>
    </source>
</evidence>
<dbReference type="Proteomes" id="UP000577697">
    <property type="component" value="Unassembled WGS sequence"/>
</dbReference>
<name>A0ABR6HBC4_AMIAI</name>
<dbReference type="PANTHER" id="PTHR11544">
    <property type="entry name" value="COLD SHOCK DOMAIN CONTAINING PROTEINS"/>
    <property type="match status" value="1"/>
</dbReference>
<feature type="domain" description="CSD" evidence="3">
    <location>
        <begin position="39"/>
        <end position="104"/>
    </location>
</feature>